<organism evidence="1 2">
    <name type="scientific">Persea americana</name>
    <name type="common">Avocado</name>
    <dbReference type="NCBI Taxonomy" id="3435"/>
    <lineage>
        <taxon>Eukaryota</taxon>
        <taxon>Viridiplantae</taxon>
        <taxon>Streptophyta</taxon>
        <taxon>Embryophyta</taxon>
        <taxon>Tracheophyta</taxon>
        <taxon>Spermatophyta</taxon>
        <taxon>Magnoliopsida</taxon>
        <taxon>Magnoliidae</taxon>
        <taxon>Laurales</taxon>
        <taxon>Lauraceae</taxon>
        <taxon>Persea</taxon>
    </lineage>
</organism>
<dbReference type="EMBL" id="CM056814">
    <property type="protein sequence ID" value="KAJ8627974.1"/>
    <property type="molecule type" value="Genomic_DNA"/>
</dbReference>
<accession>A0ACC2L4L6</accession>
<evidence type="ECO:0000313" key="2">
    <source>
        <dbReference type="Proteomes" id="UP001234297"/>
    </source>
</evidence>
<protein>
    <submittedName>
        <fullName evidence="1">Uncharacterized protein</fullName>
    </submittedName>
</protein>
<comment type="caution">
    <text evidence="1">The sequence shown here is derived from an EMBL/GenBank/DDBJ whole genome shotgun (WGS) entry which is preliminary data.</text>
</comment>
<dbReference type="Proteomes" id="UP001234297">
    <property type="component" value="Chromosome 6"/>
</dbReference>
<sequence>MSDDEDDMQMECGFDGATNGHDLMGLGPLLPTDPYWIEFEDIIDLPAFGVSEDGNEDNGLHNSNSEQSEVDGQPGTSLVIDSILNIENMGQSKWVCTTEDDQHSEDMDLEEDAIQEKPILQKSIEVAATITTIEKINRDKAEPTSENICPVTLDDDVINRDKREGSHAEDTKTEDIQKNEETEFTEDRLVALEKTEDGLVALEMRKFRKMKMEKTGDGLAALEMSERQRQRRSREMKTEKREVLLLPVALLELALLLPSGSESKASNGATQQQRSSFSGSGASAESVASSNRNSSNEPLVSCFPCDLRIQAEPLLLQKEANRRLGSRLNGSEEIKRHKWFKPINWKKLEAREIQPSFRPNVAGKHCIANFEERWTNMLLLDSPVASPTAGDCNFVGFTYVRPASYLDKTDSFH</sequence>
<keyword evidence="2" id="KW-1185">Reference proteome</keyword>
<proteinExistence type="predicted"/>
<name>A0ACC2L4L6_PERAE</name>
<gene>
    <name evidence="1" type="ORF">MRB53_021281</name>
</gene>
<evidence type="ECO:0000313" key="1">
    <source>
        <dbReference type="EMBL" id="KAJ8627974.1"/>
    </source>
</evidence>
<reference evidence="1 2" key="1">
    <citation type="journal article" date="2022" name="Hortic Res">
        <title>A haplotype resolved chromosomal level avocado genome allows analysis of novel avocado genes.</title>
        <authorList>
            <person name="Nath O."/>
            <person name="Fletcher S.J."/>
            <person name="Hayward A."/>
            <person name="Shaw L.M."/>
            <person name="Masouleh A.K."/>
            <person name="Furtado A."/>
            <person name="Henry R.J."/>
            <person name="Mitter N."/>
        </authorList>
    </citation>
    <scope>NUCLEOTIDE SEQUENCE [LARGE SCALE GENOMIC DNA]</scope>
    <source>
        <strain evidence="2">cv. Hass</strain>
    </source>
</reference>